<evidence type="ECO:0000313" key="2">
    <source>
        <dbReference type="Proteomes" id="UP001597549"/>
    </source>
</evidence>
<reference evidence="2" key="1">
    <citation type="journal article" date="2019" name="Int. J. Syst. Evol. Microbiol.">
        <title>The Global Catalogue of Microorganisms (GCM) 10K type strain sequencing project: providing services to taxonomists for standard genome sequencing and annotation.</title>
        <authorList>
            <consortium name="The Broad Institute Genomics Platform"/>
            <consortium name="The Broad Institute Genome Sequencing Center for Infectious Disease"/>
            <person name="Wu L."/>
            <person name="Ma J."/>
        </authorList>
    </citation>
    <scope>NUCLEOTIDE SEQUENCE [LARGE SCALE GENOMIC DNA]</scope>
    <source>
        <strain evidence="2">KCTC 52644</strain>
    </source>
</reference>
<gene>
    <name evidence="1" type="ORF">ACFSX9_00395</name>
</gene>
<proteinExistence type="predicted"/>
<dbReference type="EMBL" id="JBHUOL010000001">
    <property type="protein sequence ID" value="MFD2907182.1"/>
    <property type="molecule type" value="Genomic_DNA"/>
</dbReference>
<keyword evidence="2" id="KW-1185">Reference proteome</keyword>
<sequence>MRHFLILITLLTFCSCDPMDDRLVFKNSTNDTLVVRLMFDSELPNNPRHWNRSRIFLVAPLEKKKLSIFNKWEGEFERALPEGAINVLVTKYYDFETYPYKWDTIYSNGFILKKKYNLKQIEDNNWKIIYPTGFKRLISIMLEK</sequence>
<name>A0ABW5Z3H5_9FLAO</name>
<dbReference type="PROSITE" id="PS51257">
    <property type="entry name" value="PROKAR_LIPOPROTEIN"/>
    <property type="match status" value="1"/>
</dbReference>
<comment type="caution">
    <text evidence="1">The sequence shown here is derived from an EMBL/GenBank/DDBJ whole genome shotgun (WGS) entry which is preliminary data.</text>
</comment>
<dbReference type="RefSeq" id="WP_379802987.1">
    <property type="nucleotide sequence ID" value="NZ_JBHUOL010000001.1"/>
</dbReference>
<dbReference type="Proteomes" id="UP001597549">
    <property type="component" value="Unassembled WGS sequence"/>
</dbReference>
<accession>A0ABW5Z3H5</accession>
<organism evidence="1 2">
    <name type="scientific">Flavobacterium ardleyense</name>
    <dbReference type="NCBI Taxonomy" id="2038737"/>
    <lineage>
        <taxon>Bacteria</taxon>
        <taxon>Pseudomonadati</taxon>
        <taxon>Bacteroidota</taxon>
        <taxon>Flavobacteriia</taxon>
        <taxon>Flavobacteriales</taxon>
        <taxon>Flavobacteriaceae</taxon>
        <taxon>Flavobacterium</taxon>
    </lineage>
</organism>
<evidence type="ECO:0000313" key="1">
    <source>
        <dbReference type="EMBL" id="MFD2907182.1"/>
    </source>
</evidence>
<evidence type="ECO:0008006" key="3">
    <source>
        <dbReference type="Google" id="ProtNLM"/>
    </source>
</evidence>
<protein>
    <recommendedName>
        <fullName evidence="3">Lipoprotein</fullName>
    </recommendedName>
</protein>